<evidence type="ECO:0000313" key="4">
    <source>
        <dbReference type="Proteomes" id="UP001162162"/>
    </source>
</evidence>
<keyword evidence="1" id="KW-0812">Transmembrane</keyword>
<evidence type="ECO:0000259" key="2">
    <source>
        <dbReference type="Pfam" id="PF26215"/>
    </source>
</evidence>
<proteinExistence type="predicted"/>
<keyword evidence="4" id="KW-1185">Reference proteome</keyword>
<dbReference type="CDD" id="cd10442">
    <property type="entry name" value="GIY-YIG_PLEs"/>
    <property type="match status" value="1"/>
</dbReference>
<dbReference type="PANTHER" id="PTHR21301:SF11">
    <property type="entry name" value="GIY-YIG DOMAIN-CONTAINING PROTEIN"/>
    <property type="match status" value="1"/>
</dbReference>
<feature type="transmembrane region" description="Helical" evidence="1">
    <location>
        <begin position="20"/>
        <end position="41"/>
    </location>
</feature>
<evidence type="ECO:0000256" key="1">
    <source>
        <dbReference type="SAM" id="Phobius"/>
    </source>
</evidence>
<dbReference type="EMBL" id="JAPWTK010000618">
    <property type="protein sequence ID" value="KAJ8937788.1"/>
    <property type="molecule type" value="Genomic_DNA"/>
</dbReference>
<dbReference type="AlphaFoldDB" id="A0AAV8XFN1"/>
<sequence>MIREINQSRETVKEFLRTLYILGLITFGLCGSPILCCIRNVGRLNIVIISRVLKSRVTACLHLPIQCSRMRSAYYCADVSLGTSGRFGQWRGYAGLSSVGWNWNLALNPWPGQSEFATNSMKRSDPVDRTSSSLPSLHRTWMAGSADVLPSYTRIMSALFKQLETNLRNKQEGMERMQHSKAGRHLVSHRSSRTFSTVFIQCAPKVWNKFKKRSDTRAQTICDDESRSEELQQIKEALTKNGYKEKYIDRVCLTQRTKVEQQLTTYACLLYVSGVTDKLKKILSKKNIGVRFRTVKKIQQVLPSNKDPVPRLLTKGVYELKCTCGKSYIGQTGRSIQCRIKEHQRHTRLRNTDKSAIAEYVHTNENIRVLDKTTRYYPRIIRESLEIMKNNNNFNREDGYRLSNTWRLAIRRTSDLECHGQPSSTVVQPTIAEPRYITRSKRRQHQSLETF</sequence>
<keyword evidence="1" id="KW-0472">Membrane</keyword>
<organism evidence="3 4">
    <name type="scientific">Aromia moschata</name>
    <dbReference type="NCBI Taxonomy" id="1265417"/>
    <lineage>
        <taxon>Eukaryota</taxon>
        <taxon>Metazoa</taxon>
        <taxon>Ecdysozoa</taxon>
        <taxon>Arthropoda</taxon>
        <taxon>Hexapoda</taxon>
        <taxon>Insecta</taxon>
        <taxon>Pterygota</taxon>
        <taxon>Neoptera</taxon>
        <taxon>Endopterygota</taxon>
        <taxon>Coleoptera</taxon>
        <taxon>Polyphaga</taxon>
        <taxon>Cucujiformia</taxon>
        <taxon>Chrysomeloidea</taxon>
        <taxon>Cerambycidae</taxon>
        <taxon>Cerambycinae</taxon>
        <taxon>Callichromatini</taxon>
        <taxon>Aromia</taxon>
    </lineage>
</organism>
<name>A0AAV8XFN1_9CUCU</name>
<protein>
    <recommendedName>
        <fullName evidence="2">Helix-turn-helix domain-containing protein</fullName>
    </recommendedName>
</protein>
<reference evidence="3" key="1">
    <citation type="journal article" date="2023" name="Insect Mol. Biol.">
        <title>Genome sequencing provides insights into the evolution of gene families encoding plant cell wall-degrading enzymes in longhorned beetles.</title>
        <authorList>
            <person name="Shin N.R."/>
            <person name="Okamura Y."/>
            <person name="Kirsch R."/>
            <person name="Pauchet Y."/>
        </authorList>
    </citation>
    <scope>NUCLEOTIDE SEQUENCE</scope>
    <source>
        <strain evidence="3">AMC_N1</strain>
    </source>
</reference>
<keyword evidence="1" id="KW-1133">Transmembrane helix</keyword>
<comment type="caution">
    <text evidence="3">The sequence shown here is derived from an EMBL/GenBank/DDBJ whole genome shotgun (WGS) entry which is preliminary data.</text>
</comment>
<dbReference type="Pfam" id="PF26215">
    <property type="entry name" value="HTH_animal"/>
    <property type="match status" value="1"/>
</dbReference>
<gene>
    <name evidence="3" type="ORF">NQ318_012268</name>
</gene>
<evidence type="ECO:0000313" key="3">
    <source>
        <dbReference type="EMBL" id="KAJ8937788.1"/>
    </source>
</evidence>
<dbReference type="Proteomes" id="UP001162162">
    <property type="component" value="Unassembled WGS sequence"/>
</dbReference>
<accession>A0AAV8XFN1</accession>
<feature type="domain" description="Helix-turn-helix" evidence="2">
    <location>
        <begin position="217"/>
        <end position="250"/>
    </location>
</feature>
<dbReference type="PANTHER" id="PTHR21301">
    <property type="entry name" value="REVERSE TRANSCRIPTASE"/>
    <property type="match status" value="1"/>
</dbReference>
<dbReference type="InterPro" id="IPR058912">
    <property type="entry name" value="HTH_animal"/>
</dbReference>